<keyword evidence="5" id="KW-0325">Glycoprotein</keyword>
<dbReference type="AlphaFoldDB" id="A0A8D0H0S3"/>
<dbReference type="InterPro" id="IPR011677">
    <property type="entry name" value="TCTN1-3_dom"/>
</dbReference>
<evidence type="ECO:0000313" key="11">
    <source>
        <dbReference type="Proteomes" id="UP000694392"/>
    </source>
</evidence>
<comment type="subunit">
    <text evidence="2">Part of the tectonic-like complex (also named B9 complex).</text>
</comment>
<evidence type="ECO:0000256" key="5">
    <source>
        <dbReference type="ARBA" id="ARBA00023180"/>
    </source>
</evidence>
<sequence length="330" mass="35534">GFAGYKPQLELLVKFLCWLPVAGSIPDPTSPGLHPAPSSTCSSGAEGPTAAPRAEPWPAPVIDIGELCACDLLAAQCDANCCCDPDCTPEDFSLFTTYSIPVVTGDSQLCIQEAARIFRLVNKINPNIFCIHITNYKQALSFIPPEIPTLHNFDRLLKEFGGVTFNTEFDVASDTQSDIQKPSDSNETARYEYGVPIQTSDAFLRLPVPLVFSQCADSNPADFLVEQAVKCSRTVNVEDCTAIPALSMLFYTNSSILAIPNSLQKVPIAVQSITVQSPKGTRICLNSSVILQPKLGDSQMCTNVVLGSLSGSERTIQLLSSVTFTDVLTC</sequence>
<dbReference type="GO" id="GO:0036038">
    <property type="term" value="C:MKS complex"/>
    <property type="evidence" value="ECO:0007669"/>
    <property type="project" value="TreeGrafter"/>
</dbReference>
<evidence type="ECO:0008006" key="12">
    <source>
        <dbReference type="Google" id="ProtNLM"/>
    </source>
</evidence>
<dbReference type="GO" id="GO:0060271">
    <property type="term" value="P:cilium assembly"/>
    <property type="evidence" value="ECO:0007669"/>
    <property type="project" value="TreeGrafter"/>
</dbReference>
<comment type="similarity">
    <text evidence="1">Belongs to the tectonic family.</text>
</comment>
<feature type="chain" id="PRO_5034607374" description="Tectonic family member 1" evidence="7">
    <location>
        <begin position="25"/>
        <end position="330"/>
    </location>
</feature>
<evidence type="ECO:0000256" key="6">
    <source>
        <dbReference type="SAM" id="MobiDB-lite"/>
    </source>
</evidence>
<dbReference type="InterPro" id="IPR040354">
    <property type="entry name" value="TCTN1-3"/>
</dbReference>
<dbReference type="InterPro" id="IPR057724">
    <property type="entry name" value="TCTN1-3_N"/>
</dbReference>
<evidence type="ECO:0000256" key="4">
    <source>
        <dbReference type="ARBA" id="ARBA00022794"/>
    </source>
</evidence>
<organism evidence="10 11">
    <name type="scientific">Sphenodon punctatus</name>
    <name type="common">Tuatara</name>
    <name type="synonym">Hatteria punctata</name>
    <dbReference type="NCBI Taxonomy" id="8508"/>
    <lineage>
        <taxon>Eukaryota</taxon>
        <taxon>Metazoa</taxon>
        <taxon>Chordata</taxon>
        <taxon>Craniata</taxon>
        <taxon>Vertebrata</taxon>
        <taxon>Euteleostomi</taxon>
        <taxon>Lepidosauria</taxon>
        <taxon>Sphenodontia</taxon>
        <taxon>Sphenodontidae</taxon>
        <taxon>Sphenodon</taxon>
    </lineage>
</organism>
<dbReference type="GO" id="GO:1904491">
    <property type="term" value="P:protein localization to ciliary transition zone"/>
    <property type="evidence" value="ECO:0007669"/>
    <property type="project" value="TreeGrafter"/>
</dbReference>
<evidence type="ECO:0000259" key="9">
    <source>
        <dbReference type="Pfam" id="PF25752"/>
    </source>
</evidence>
<dbReference type="Proteomes" id="UP000694392">
    <property type="component" value="Unplaced"/>
</dbReference>
<keyword evidence="4" id="KW-0970">Cilium biogenesis/degradation</keyword>
<evidence type="ECO:0000256" key="1">
    <source>
        <dbReference type="ARBA" id="ARBA00007633"/>
    </source>
</evidence>
<keyword evidence="3 7" id="KW-0732">Signal</keyword>
<dbReference type="Pfam" id="PF07773">
    <property type="entry name" value="TCTN_DUF1619"/>
    <property type="match status" value="1"/>
</dbReference>
<evidence type="ECO:0000313" key="10">
    <source>
        <dbReference type="Ensembl" id="ENSSPUP00000012477.1"/>
    </source>
</evidence>
<name>A0A8D0H0S3_SPHPU</name>
<evidence type="ECO:0000256" key="2">
    <source>
        <dbReference type="ARBA" id="ARBA00011495"/>
    </source>
</evidence>
<dbReference type="Ensembl" id="ENSSPUT00000013300.1">
    <property type="protein sequence ID" value="ENSSPUP00000012477.1"/>
    <property type="gene ID" value="ENSSPUG00000009587.1"/>
</dbReference>
<reference evidence="10" key="2">
    <citation type="submission" date="2025-09" db="UniProtKB">
        <authorList>
            <consortium name="Ensembl"/>
        </authorList>
    </citation>
    <scope>IDENTIFICATION</scope>
</reference>
<reference evidence="10" key="1">
    <citation type="submission" date="2025-08" db="UniProtKB">
        <authorList>
            <consortium name="Ensembl"/>
        </authorList>
    </citation>
    <scope>IDENTIFICATION</scope>
</reference>
<accession>A0A8D0H0S3</accession>
<evidence type="ECO:0000256" key="3">
    <source>
        <dbReference type="ARBA" id="ARBA00022729"/>
    </source>
</evidence>
<dbReference type="PANTHER" id="PTHR14611">
    <property type="entry name" value="TECTONIC FAMILY MEMBER"/>
    <property type="match status" value="1"/>
</dbReference>
<evidence type="ECO:0000256" key="7">
    <source>
        <dbReference type="SAM" id="SignalP"/>
    </source>
</evidence>
<feature type="region of interest" description="Disordered" evidence="6">
    <location>
        <begin position="29"/>
        <end position="53"/>
    </location>
</feature>
<feature type="domain" description="Tectonic-1-3 N-terminal" evidence="9">
    <location>
        <begin position="64"/>
        <end position="153"/>
    </location>
</feature>
<feature type="domain" description="Tectonic-1-3" evidence="8">
    <location>
        <begin position="189"/>
        <end position="243"/>
    </location>
</feature>
<dbReference type="GeneTree" id="ENSGT00570000079101"/>
<feature type="signal peptide" evidence="7">
    <location>
        <begin position="1"/>
        <end position="24"/>
    </location>
</feature>
<dbReference type="PANTHER" id="PTHR14611:SF1">
    <property type="entry name" value="TECTONIC-1"/>
    <property type="match status" value="1"/>
</dbReference>
<dbReference type="Pfam" id="PF25752">
    <property type="entry name" value="DUF1619_N"/>
    <property type="match status" value="1"/>
</dbReference>
<keyword evidence="11" id="KW-1185">Reference proteome</keyword>
<evidence type="ECO:0000259" key="8">
    <source>
        <dbReference type="Pfam" id="PF07773"/>
    </source>
</evidence>
<protein>
    <recommendedName>
        <fullName evidence="12">Tectonic family member 1</fullName>
    </recommendedName>
</protein>
<proteinExistence type="inferred from homology"/>